<name>A0AAU7DGP6_9BACT</name>
<dbReference type="EMBL" id="CP121196">
    <property type="protein sequence ID" value="XBH16428.1"/>
    <property type="molecule type" value="Genomic_DNA"/>
</dbReference>
<organism evidence="7">
    <name type="scientific">Telmatobacter sp. DSM 110680</name>
    <dbReference type="NCBI Taxonomy" id="3036704"/>
    <lineage>
        <taxon>Bacteria</taxon>
        <taxon>Pseudomonadati</taxon>
        <taxon>Acidobacteriota</taxon>
        <taxon>Terriglobia</taxon>
        <taxon>Terriglobales</taxon>
        <taxon>Acidobacteriaceae</taxon>
        <taxon>Telmatobacter</taxon>
    </lineage>
</organism>
<evidence type="ECO:0000256" key="2">
    <source>
        <dbReference type="ARBA" id="ARBA00009012"/>
    </source>
</evidence>
<dbReference type="InterPro" id="IPR002794">
    <property type="entry name" value="DUF92_TMEM19"/>
</dbReference>
<feature type="transmembrane region" description="Helical" evidence="6">
    <location>
        <begin position="208"/>
        <end position="230"/>
    </location>
</feature>
<feature type="transmembrane region" description="Helical" evidence="6">
    <location>
        <begin position="129"/>
        <end position="148"/>
    </location>
</feature>
<keyword evidence="5 6" id="KW-0472">Membrane</keyword>
<evidence type="ECO:0000256" key="6">
    <source>
        <dbReference type="SAM" id="Phobius"/>
    </source>
</evidence>
<sequence>MGRPKLLWQSKTLLLLVFPFVGADVVLETHWWATQMPTVAIWTLSISILLGLVAWKLRSATAGAALAGTAITASLMFATVSFPYVPWKTALVPVIVLLVMTSLSTRLGRKRKESLGTAESKRGRVASQVAANLGVAALVSNGLVLSWMMERSWLLPRGAAPALAFAVGLSALAEAAADTISSELGQVVSGNPRMITTLRRAEPGTDGAISVGGTLAGIAAAGLVAAAGAWALNGGWLVLAISWSGGLFGLLFDSLLGATAEQRGWINNDAVNFLSTASAAGIAVAILAVLPNR</sequence>
<protein>
    <submittedName>
        <fullName evidence="7">DUF92 domain-containing protein</fullName>
    </submittedName>
</protein>
<feature type="transmembrane region" description="Helical" evidence="6">
    <location>
        <begin position="64"/>
        <end position="84"/>
    </location>
</feature>
<feature type="transmembrane region" description="Helical" evidence="6">
    <location>
        <begin position="90"/>
        <end position="108"/>
    </location>
</feature>
<proteinExistence type="inferred from homology"/>
<feature type="transmembrane region" description="Helical" evidence="6">
    <location>
        <begin position="12"/>
        <end position="33"/>
    </location>
</feature>
<evidence type="ECO:0000256" key="5">
    <source>
        <dbReference type="ARBA" id="ARBA00023136"/>
    </source>
</evidence>
<dbReference type="GO" id="GO:0016020">
    <property type="term" value="C:membrane"/>
    <property type="evidence" value="ECO:0007669"/>
    <property type="project" value="UniProtKB-SubCell"/>
</dbReference>
<keyword evidence="4 6" id="KW-1133">Transmembrane helix</keyword>
<evidence type="ECO:0000256" key="1">
    <source>
        <dbReference type="ARBA" id="ARBA00004141"/>
    </source>
</evidence>
<accession>A0AAU7DGP6</accession>
<keyword evidence="3 6" id="KW-0812">Transmembrane</keyword>
<evidence type="ECO:0000256" key="3">
    <source>
        <dbReference type="ARBA" id="ARBA00022692"/>
    </source>
</evidence>
<comment type="similarity">
    <text evidence="2">Belongs to the TMEM19 family.</text>
</comment>
<evidence type="ECO:0000256" key="4">
    <source>
        <dbReference type="ARBA" id="ARBA00022989"/>
    </source>
</evidence>
<comment type="subcellular location">
    <subcellularLocation>
        <location evidence="1">Membrane</location>
        <topology evidence="1">Multi-pass membrane protein</topology>
    </subcellularLocation>
</comment>
<dbReference type="RefSeq" id="WP_348261657.1">
    <property type="nucleotide sequence ID" value="NZ_CP121196.1"/>
</dbReference>
<feature type="transmembrane region" description="Helical" evidence="6">
    <location>
        <begin position="236"/>
        <end position="258"/>
    </location>
</feature>
<gene>
    <name evidence="7" type="ORF">P8935_17875</name>
</gene>
<reference evidence="7" key="1">
    <citation type="submission" date="2023-03" db="EMBL/GenBank/DDBJ databases">
        <title>Edaphobacter sp.</title>
        <authorList>
            <person name="Huber K.J."/>
            <person name="Papendorf J."/>
            <person name="Pilke C."/>
            <person name="Bunk B."/>
            <person name="Sproeer C."/>
            <person name="Pester M."/>
        </authorList>
    </citation>
    <scope>NUCLEOTIDE SEQUENCE</scope>
    <source>
        <strain evidence="7">DSM 110680</strain>
    </source>
</reference>
<dbReference type="AlphaFoldDB" id="A0AAU7DGP6"/>
<dbReference type="Pfam" id="PF01940">
    <property type="entry name" value="DUF92"/>
    <property type="match status" value="1"/>
</dbReference>
<feature type="transmembrane region" description="Helical" evidence="6">
    <location>
        <begin position="39"/>
        <end position="57"/>
    </location>
</feature>
<evidence type="ECO:0000313" key="7">
    <source>
        <dbReference type="EMBL" id="XBH16428.1"/>
    </source>
</evidence>
<feature type="transmembrane region" description="Helical" evidence="6">
    <location>
        <begin position="270"/>
        <end position="290"/>
    </location>
</feature>
<dbReference type="PANTHER" id="PTHR13353">
    <property type="entry name" value="TRANSMEMBRANE PROTEIN 19"/>
    <property type="match status" value="1"/>
</dbReference>
<dbReference type="PANTHER" id="PTHR13353:SF5">
    <property type="entry name" value="TRANSMEMBRANE PROTEIN 19"/>
    <property type="match status" value="1"/>
</dbReference>
<feature type="transmembrane region" description="Helical" evidence="6">
    <location>
        <begin position="154"/>
        <end position="173"/>
    </location>
</feature>